<feature type="region of interest" description="Disordered" evidence="2">
    <location>
        <begin position="458"/>
        <end position="479"/>
    </location>
</feature>
<evidence type="ECO:0000256" key="2">
    <source>
        <dbReference type="SAM" id="MobiDB-lite"/>
    </source>
</evidence>
<dbReference type="EMBL" id="CM029053">
    <property type="protein sequence ID" value="KAG2545186.1"/>
    <property type="molecule type" value="Genomic_DNA"/>
</dbReference>
<dbReference type="Proteomes" id="UP000823388">
    <property type="component" value="Chromosome 9K"/>
</dbReference>
<evidence type="ECO:0000313" key="5">
    <source>
        <dbReference type="Proteomes" id="UP000823388"/>
    </source>
</evidence>
<dbReference type="Pfam" id="PF10312">
    <property type="entry name" value="Cactin_mid"/>
    <property type="match status" value="1"/>
</dbReference>
<evidence type="ECO:0000259" key="3">
    <source>
        <dbReference type="Pfam" id="PF10312"/>
    </source>
</evidence>
<feature type="coiled-coil region" evidence="1">
    <location>
        <begin position="164"/>
        <end position="208"/>
    </location>
</feature>
<keyword evidence="1" id="KW-0175">Coiled coil</keyword>
<evidence type="ECO:0000256" key="1">
    <source>
        <dbReference type="SAM" id="Coils"/>
    </source>
</evidence>
<dbReference type="AlphaFoldDB" id="A0A8T0NDW1"/>
<comment type="caution">
    <text evidence="4">The sequence shown here is derived from an EMBL/GenBank/DDBJ whole genome shotgun (WGS) entry which is preliminary data.</text>
</comment>
<feature type="region of interest" description="Disordered" evidence="2">
    <location>
        <begin position="411"/>
        <end position="443"/>
    </location>
</feature>
<accession>A0A8T0NDW1</accession>
<feature type="compositionally biased region" description="Low complexity" evidence="2">
    <location>
        <begin position="56"/>
        <end position="69"/>
    </location>
</feature>
<dbReference type="GO" id="GO:0005681">
    <property type="term" value="C:spliceosomal complex"/>
    <property type="evidence" value="ECO:0007669"/>
    <property type="project" value="TreeGrafter"/>
</dbReference>
<sequence length="557" mass="63895">MPKRDRDSEGRRPSSSSRRRRSPSPSDSDAASDSSGSPRRRRSRHSRRSRRRRDTPSSSSDASGSGSEDSGSDSGGGRGCRGRSGSRRRQDVTEEQIVEYMAKKAQKKAEKVAKKLKANAVSGYSNDSNPFGDPNLTEKFVWRKKIERDVSQGQKVDISVKSEKKRQLERMAEIEKVKKRREERAIEKAQHEEEMALLARERARAEFQDWEKKEEEFHFDQSKVRSEIRLREGRTKPIDVLLKNLSFSDEFDVELNEPYLVFKGLTVKEMEELRDDIKMHLDLDRESQTNVKYWEALMVVCDWELGEARRRDALDRARVRGEEPPPEVLAEERGLHASIEGDVKSLLDGKTSTELEDMQCQIESQMRSGTAKVVEYWEAILKRLHIYKAKACLREIHASILRKHLHRLEHPGAAEQDVESEKEVEDQVEDEMHDDEDDKRYSPEPILQQTDNYLEEEDGSFSPQLMHGNEDEDAIDPEEDKAELDRKREAVVLEHQRKVQEAIKAKARVPDEMEMKAIKTMGAMEEGDAVFGAGAEVNLDSQVCTICLLDPISYLAL</sequence>
<gene>
    <name evidence="4" type="ORF">PVAP13_9KG413352</name>
</gene>
<evidence type="ECO:0000313" key="4">
    <source>
        <dbReference type="EMBL" id="KAG2545186.1"/>
    </source>
</evidence>
<feature type="compositionally biased region" description="Low complexity" evidence="2">
    <location>
        <begin position="23"/>
        <end position="37"/>
    </location>
</feature>
<feature type="compositionally biased region" description="Acidic residues" evidence="2">
    <location>
        <begin position="416"/>
        <end position="437"/>
    </location>
</feature>
<proteinExistence type="predicted"/>
<feature type="domain" description="Splicing factor cactin central" evidence="3">
    <location>
        <begin position="200"/>
        <end position="397"/>
    </location>
</feature>
<dbReference type="PANTHER" id="PTHR21737">
    <property type="entry name" value="POLYGLUTAMINE BINDING PROTEIN 1/MARVEL MEMBRANE-ASSOCIATING DOMAIN CONTAINING 3"/>
    <property type="match status" value="1"/>
</dbReference>
<keyword evidence="5" id="KW-1185">Reference proteome</keyword>
<dbReference type="InterPro" id="IPR018816">
    <property type="entry name" value="Cactin_central"/>
</dbReference>
<protein>
    <recommendedName>
        <fullName evidence="3">Splicing factor cactin central domain-containing protein</fullName>
    </recommendedName>
</protein>
<dbReference type="GO" id="GO:0005737">
    <property type="term" value="C:cytoplasm"/>
    <property type="evidence" value="ECO:0007669"/>
    <property type="project" value="TreeGrafter"/>
</dbReference>
<feature type="compositionally biased region" description="Acidic residues" evidence="2">
    <location>
        <begin position="470"/>
        <end position="479"/>
    </location>
</feature>
<feature type="compositionally biased region" description="Basic and acidic residues" evidence="2">
    <location>
        <begin position="1"/>
        <end position="12"/>
    </location>
</feature>
<dbReference type="GO" id="GO:0045292">
    <property type="term" value="P:mRNA cis splicing, via spliceosome"/>
    <property type="evidence" value="ECO:0007669"/>
    <property type="project" value="TreeGrafter"/>
</dbReference>
<feature type="region of interest" description="Disordered" evidence="2">
    <location>
        <begin position="1"/>
        <end position="95"/>
    </location>
</feature>
<organism evidence="4 5">
    <name type="scientific">Panicum virgatum</name>
    <name type="common">Blackwell switchgrass</name>
    <dbReference type="NCBI Taxonomy" id="38727"/>
    <lineage>
        <taxon>Eukaryota</taxon>
        <taxon>Viridiplantae</taxon>
        <taxon>Streptophyta</taxon>
        <taxon>Embryophyta</taxon>
        <taxon>Tracheophyta</taxon>
        <taxon>Spermatophyta</taxon>
        <taxon>Magnoliopsida</taxon>
        <taxon>Liliopsida</taxon>
        <taxon>Poales</taxon>
        <taxon>Poaceae</taxon>
        <taxon>PACMAD clade</taxon>
        <taxon>Panicoideae</taxon>
        <taxon>Panicodae</taxon>
        <taxon>Paniceae</taxon>
        <taxon>Panicinae</taxon>
        <taxon>Panicum</taxon>
        <taxon>Panicum sect. Hiantes</taxon>
    </lineage>
</organism>
<reference evidence="4" key="1">
    <citation type="submission" date="2020-05" db="EMBL/GenBank/DDBJ databases">
        <title>WGS assembly of Panicum virgatum.</title>
        <authorList>
            <person name="Lovell J.T."/>
            <person name="Jenkins J."/>
            <person name="Shu S."/>
            <person name="Juenger T.E."/>
            <person name="Schmutz J."/>
        </authorList>
    </citation>
    <scope>NUCLEOTIDE SEQUENCE</scope>
    <source>
        <strain evidence="4">AP13</strain>
    </source>
</reference>
<feature type="compositionally biased region" description="Basic residues" evidence="2">
    <location>
        <begin position="38"/>
        <end position="53"/>
    </location>
</feature>
<name>A0A8T0NDW1_PANVG</name>
<dbReference type="PANTHER" id="PTHR21737:SF4">
    <property type="entry name" value="SPLICING FACTOR CACTIN"/>
    <property type="match status" value="1"/>
</dbReference>